<dbReference type="Proteomes" id="UP000184514">
    <property type="component" value="Unassembled WGS sequence"/>
</dbReference>
<gene>
    <name evidence="1" type="ORF">PFRI_35250</name>
</gene>
<organism evidence="1 2">
    <name type="scientific">Planktotalea frisia</name>
    <dbReference type="NCBI Taxonomy" id="696762"/>
    <lineage>
        <taxon>Bacteria</taxon>
        <taxon>Pseudomonadati</taxon>
        <taxon>Pseudomonadota</taxon>
        <taxon>Alphaproteobacteria</taxon>
        <taxon>Rhodobacterales</taxon>
        <taxon>Paracoccaceae</taxon>
        <taxon>Planktotalea</taxon>
    </lineage>
</organism>
<dbReference type="EMBL" id="MLCB01000191">
    <property type="protein sequence ID" value="OJI92238.1"/>
    <property type="molecule type" value="Genomic_DNA"/>
</dbReference>
<evidence type="ECO:0000313" key="1">
    <source>
        <dbReference type="EMBL" id="OJI92238.1"/>
    </source>
</evidence>
<protein>
    <submittedName>
        <fullName evidence="1">Uncharacterized protein</fullName>
    </submittedName>
</protein>
<proteinExistence type="predicted"/>
<dbReference type="OrthoDB" id="7595282at2"/>
<dbReference type="RefSeq" id="WP_072632025.1">
    <property type="nucleotide sequence ID" value="NZ_MLCB01000191.1"/>
</dbReference>
<sequence>MDRIRTAITVSGLESYLNCNRVQAQQLTRQGILPSLLPRSEKGLGALSSIAREDADEFLAKLMGAAEAVPVASEGMLDIIAAAELSRWPAMDIVRGILSGLFAKVEIVDADLKFKGVLVHPLEVRQVLQRNQVSGYVGIEDAVTMIGMPQQGLNNLVRMCKPDGSPYLVELSVKNAKGKPVRLFSMNEIHAFREEHISLKDIAEAETFSPKVMKMKLDGRGLLPVGPKYELGRLWYRREDLVSN</sequence>
<name>A0A1L9NSF7_9RHOB</name>
<comment type="caution">
    <text evidence="1">The sequence shown here is derived from an EMBL/GenBank/DDBJ whole genome shotgun (WGS) entry which is preliminary data.</text>
</comment>
<accession>A0A1L9NSF7</accession>
<reference evidence="1 2" key="1">
    <citation type="submission" date="2016-10" db="EMBL/GenBank/DDBJ databases">
        <title>Genome sequence of Planktotalea frisia SH6-1.</title>
        <authorList>
            <person name="Poehlein A."/>
            <person name="Bakenhus I."/>
            <person name="Voget S."/>
            <person name="Brinkhoff T."/>
            <person name="Simon M."/>
        </authorList>
    </citation>
    <scope>NUCLEOTIDE SEQUENCE [LARGE SCALE GENOMIC DNA]</scope>
    <source>
        <strain evidence="1 2">SH6-1</strain>
    </source>
</reference>
<evidence type="ECO:0000313" key="2">
    <source>
        <dbReference type="Proteomes" id="UP000184514"/>
    </source>
</evidence>
<keyword evidence="2" id="KW-1185">Reference proteome</keyword>
<dbReference type="AlphaFoldDB" id="A0A1L9NSF7"/>